<name>A0A3P6RRL3_CYLGO</name>
<gene>
    <name evidence="2" type="ORF">CGOC_LOCUS5414</name>
</gene>
<reference evidence="2 3" key="1">
    <citation type="submission" date="2018-11" db="EMBL/GenBank/DDBJ databases">
        <authorList>
            <consortium name="Pathogen Informatics"/>
        </authorList>
    </citation>
    <scope>NUCLEOTIDE SEQUENCE [LARGE SCALE GENOMIC DNA]</scope>
</reference>
<evidence type="ECO:0000313" key="3">
    <source>
        <dbReference type="Proteomes" id="UP000271889"/>
    </source>
</evidence>
<protein>
    <submittedName>
        <fullName evidence="2">Uncharacterized protein</fullName>
    </submittedName>
</protein>
<evidence type="ECO:0000256" key="1">
    <source>
        <dbReference type="SAM" id="MobiDB-lite"/>
    </source>
</evidence>
<evidence type="ECO:0000313" key="2">
    <source>
        <dbReference type="EMBL" id="VDK62017.1"/>
    </source>
</evidence>
<feature type="compositionally biased region" description="Low complexity" evidence="1">
    <location>
        <begin position="56"/>
        <end position="81"/>
    </location>
</feature>
<proteinExistence type="predicted"/>
<feature type="compositionally biased region" description="Polar residues" evidence="1">
    <location>
        <begin position="43"/>
        <end position="55"/>
    </location>
</feature>
<dbReference type="EMBL" id="UYRV01016449">
    <property type="protein sequence ID" value="VDK62017.1"/>
    <property type="molecule type" value="Genomic_DNA"/>
</dbReference>
<accession>A0A3P6RRL3</accession>
<feature type="region of interest" description="Disordered" evidence="1">
    <location>
        <begin position="43"/>
        <end position="91"/>
    </location>
</feature>
<keyword evidence="3" id="KW-1185">Reference proteome</keyword>
<dbReference type="AlphaFoldDB" id="A0A3P6RRL3"/>
<organism evidence="2 3">
    <name type="scientific">Cylicostephanus goldi</name>
    <name type="common">Nematode worm</name>
    <dbReference type="NCBI Taxonomy" id="71465"/>
    <lineage>
        <taxon>Eukaryota</taxon>
        <taxon>Metazoa</taxon>
        <taxon>Ecdysozoa</taxon>
        <taxon>Nematoda</taxon>
        <taxon>Chromadorea</taxon>
        <taxon>Rhabditida</taxon>
        <taxon>Rhabditina</taxon>
        <taxon>Rhabditomorpha</taxon>
        <taxon>Strongyloidea</taxon>
        <taxon>Strongylidae</taxon>
        <taxon>Cylicostephanus</taxon>
    </lineage>
</organism>
<dbReference type="Proteomes" id="UP000271889">
    <property type="component" value="Unassembled WGS sequence"/>
</dbReference>
<sequence>MVTFVLLEAENHSSLMELIEYATIKSMKFSVATDLSKLFPSTSADAEKVQQPNGVTVTTSGSNAASTSAKKATTETAASSTLEGRGSESGTISAALLLEESTSANFENVKKEASEMDGWENEASTTAVLNLLDSSAWSTAGTASERVSKDTR</sequence>